<reference evidence="5 6" key="1">
    <citation type="submission" date="2024-03" db="EMBL/GenBank/DDBJ databases">
        <title>Complete genome sequence of the green alga Chloropicon roscoffensis RCC1871.</title>
        <authorList>
            <person name="Lemieux C."/>
            <person name="Pombert J.-F."/>
            <person name="Otis C."/>
            <person name="Turmel M."/>
        </authorList>
    </citation>
    <scope>NUCLEOTIDE SEQUENCE [LARGE SCALE GENOMIC DNA]</scope>
    <source>
        <strain evidence="5 6">RCC1871</strain>
    </source>
</reference>
<dbReference type="GO" id="GO:0002181">
    <property type="term" value="P:cytoplasmic translation"/>
    <property type="evidence" value="ECO:0007669"/>
    <property type="project" value="TreeGrafter"/>
</dbReference>
<dbReference type="PRINTS" id="PR00059">
    <property type="entry name" value="RIBOSOMALL6"/>
</dbReference>
<dbReference type="Gene3D" id="3.90.930.12">
    <property type="entry name" value="Ribosomal protein L6, alpha-beta domain"/>
    <property type="match status" value="1"/>
</dbReference>
<dbReference type="GO" id="GO:0005840">
    <property type="term" value="C:ribosome"/>
    <property type="evidence" value="ECO:0007669"/>
    <property type="project" value="UniProtKB-KW"/>
</dbReference>
<sequence length="262" mass="29308">MRLGAAPQKAGACLLPALACAMAKAAPGAAEWPAWTLGRQLAVRGTEDLSQRRLFAQSKRPREKDVGNELAVAIPEGVVCEYRYPNLLVMGPLGDKETNLEIFEHLGIRLSEDGKSLSFTSYTPETTYSFARGPKWRTQKVFQRLNQVARLVERDFRGVTAGYRKDLELRGLGFKWALQAEADGVEVLTMNIGFSHEVRYAFPPEVKCTVVAPTELYLESCDLDKLGRTAKDLTKLPRRDVYKGKGIFEKGFTPRLKEAKRK</sequence>
<dbReference type="PANTHER" id="PTHR11655:SF14">
    <property type="entry name" value="LARGE RIBOSOMAL SUBUNIT PROTEIN UL6M"/>
    <property type="match status" value="1"/>
</dbReference>
<dbReference type="SUPFAM" id="SSF56053">
    <property type="entry name" value="Ribosomal protein L6"/>
    <property type="match status" value="1"/>
</dbReference>
<evidence type="ECO:0000256" key="2">
    <source>
        <dbReference type="ARBA" id="ARBA00022980"/>
    </source>
</evidence>
<gene>
    <name evidence="5" type="ORF">HKI87_05g35770</name>
</gene>
<comment type="similarity">
    <text evidence="1">Belongs to the universal ribosomal protein uL6 family.</text>
</comment>
<feature type="chain" id="PRO_5043802863" evidence="4">
    <location>
        <begin position="26"/>
        <end position="262"/>
    </location>
</feature>
<evidence type="ECO:0000313" key="5">
    <source>
        <dbReference type="EMBL" id="WZN62041.1"/>
    </source>
</evidence>
<accession>A0AAX4P856</accession>
<dbReference type="InterPro" id="IPR000702">
    <property type="entry name" value="Ribosomal_uL6-like"/>
</dbReference>
<dbReference type="GO" id="GO:0003735">
    <property type="term" value="F:structural constituent of ribosome"/>
    <property type="evidence" value="ECO:0007669"/>
    <property type="project" value="InterPro"/>
</dbReference>
<keyword evidence="4" id="KW-0732">Signal</keyword>
<evidence type="ECO:0000256" key="3">
    <source>
        <dbReference type="ARBA" id="ARBA00023274"/>
    </source>
</evidence>
<feature type="signal peptide" evidence="4">
    <location>
        <begin position="1"/>
        <end position="25"/>
    </location>
</feature>
<dbReference type="InterPro" id="IPR036789">
    <property type="entry name" value="Ribosomal_uL6-like_a/b-dom_sf"/>
</dbReference>
<evidence type="ECO:0000256" key="1">
    <source>
        <dbReference type="ARBA" id="ARBA00009356"/>
    </source>
</evidence>
<dbReference type="AlphaFoldDB" id="A0AAX4P856"/>
<dbReference type="InterPro" id="IPR019906">
    <property type="entry name" value="Ribosomal_uL6_bac-type"/>
</dbReference>
<evidence type="ECO:0000256" key="4">
    <source>
        <dbReference type="SAM" id="SignalP"/>
    </source>
</evidence>
<dbReference type="PANTHER" id="PTHR11655">
    <property type="entry name" value="60S/50S RIBOSOMAL PROTEIN L6/L9"/>
    <property type="match status" value="1"/>
</dbReference>
<keyword evidence="3" id="KW-0687">Ribonucleoprotein</keyword>
<keyword evidence="6" id="KW-1185">Reference proteome</keyword>
<dbReference type="Proteomes" id="UP001472866">
    <property type="component" value="Chromosome 05"/>
</dbReference>
<dbReference type="GO" id="GO:0019843">
    <property type="term" value="F:rRNA binding"/>
    <property type="evidence" value="ECO:0007669"/>
    <property type="project" value="InterPro"/>
</dbReference>
<dbReference type="EMBL" id="CP151505">
    <property type="protein sequence ID" value="WZN62041.1"/>
    <property type="molecule type" value="Genomic_DNA"/>
</dbReference>
<organism evidence="5 6">
    <name type="scientific">Chloropicon roscoffensis</name>
    <dbReference type="NCBI Taxonomy" id="1461544"/>
    <lineage>
        <taxon>Eukaryota</taxon>
        <taxon>Viridiplantae</taxon>
        <taxon>Chlorophyta</taxon>
        <taxon>Chloropicophyceae</taxon>
        <taxon>Chloropicales</taxon>
        <taxon>Chloropicaceae</taxon>
        <taxon>Chloropicon</taxon>
    </lineage>
</organism>
<keyword evidence="2 5" id="KW-0689">Ribosomal protein</keyword>
<dbReference type="GO" id="GO:1990904">
    <property type="term" value="C:ribonucleoprotein complex"/>
    <property type="evidence" value="ECO:0007669"/>
    <property type="project" value="UniProtKB-KW"/>
</dbReference>
<evidence type="ECO:0000313" key="6">
    <source>
        <dbReference type="Proteomes" id="UP001472866"/>
    </source>
</evidence>
<protein>
    <submittedName>
        <fullName evidence="5">Ribosomal protein L6</fullName>
    </submittedName>
</protein>
<name>A0AAX4P856_9CHLO</name>
<proteinExistence type="inferred from homology"/>